<feature type="domain" description="tRNA/rRNA methyltransferase SpoU type" evidence="3">
    <location>
        <begin position="13"/>
        <end position="161"/>
    </location>
</feature>
<dbReference type="GO" id="GO:0003723">
    <property type="term" value="F:RNA binding"/>
    <property type="evidence" value="ECO:0007669"/>
    <property type="project" value="InterPro"/>
</dbReference>
<dbReference type="GO" id="GO:0006396">
    <property type="term" value="P:RNA processing"/>
    <property type="evidence" value="ECO:0007669"/>
    <property type="project" value="InterPro"/>
</dbReference>
<comment type="caution">
    <text evidence="4">The sequence shown here is derived from an EMBL/GenBank/DDBJ whole genome shotgun (WGS) entry which is preliminary data.</text>
</comment>
<dbReference type="InterPro" id="IPR001537">
    <property type="entry name" value="SpoU_MeTrfase"/>
</dbReference>
<evidence type="ECO:0000313" key="5">
    <source>
        <dbReference type="Proteomes" id="UP000177565"/>
    </source>
</evidence>
<dbReference type="Pfam" id="PF00588">
    <property type="entry name" value="SpoU_methylase"/>
    <property type="match status" value="1"/>
</dbReference>
<dbReference type="GO" id="GO:0005829">
    <property type="term" value="C:cytosol"/>
    <property type="evidence" value="ECO:0007669"/>
    <property type="project" value="TreeGrafter"/>
</dbReference>
<dbReference type="GO" id="GO:0008173">
    <property type="term" value="F:RNA methyltransferase activity"/>
    <property type="evidence" value="ECO:0007669"/>
    <property type="project" value="InterPro"/>
</dbReference>
<protein>
    <recommendedName>
        <fullName evidence="3">tRNA/rRNA methyltransferase SpoU type domain-containing protein</fullName>
    </recommendedName>
</protein>
<dbReference type="Proteomes" id="UP000177565">
    <property type="component" value="Unassembled WGS sequence"/>
</dbReference>
<evidence type="ECO:0000256" key="2">
    <source>
        <dbReference type="ARBA" id="ARBA00022679"/>
    </source>
</evidence>
<dbReference type="EMBL" id="MHRQ01000025">
    <property type="protein sequence ID" value="OHA26197.1"/>
    <property type="molecule type" value="Genomic_DNA"/>
</dbReference>
<dbReference type="PANTHER" id="PTHR46429">
    <property type="entry name" value="23S RRNA (GUANOSINE-2'-O-)-METHYLTRANSFERASE RLMB"/>
    <property type="match status" value="1"/>
</dbReference>
<organism evidence="4 5">
    <name type="scientific">Candidatus Taylorbacteria bacterium RIFCSPHIGHO2_02_FULL_46_13</name>
    <dbReference type="NCBI Taxonomy" id="1802312"/>
    <lineage>
        <taxon>Bacteria</taxon>
        <taxon>Candidatus Tayloriibacteriota</taxon>
    </lineage>
</organism>
<proteinExistence type="predicted"/>
<dbReference type="STRING" id="1802312.A3C06_03680"/>
<evidence type="ECO:0000259" key="3">
    <source>
        <dbReference type="Pfam" id="PF00588"/>
    </source>
</evidence>
<dbReference type="InterPro" id="IPR029028">
    <property type="entry name" value="Alpha/beta_knot_MTases"/>
</dbReference>
<dbReference type="GO" id="GO:0032259">
    <property type="term" value="P:methylation"/>
    <property type="evidence" value="ECO:0007669"/>
    <property type="project" value="UniProtKB-KW"/>
</dbReference>
<evidence type="ECO:0000256" key="1">
    <source>
        <dbReference type="ARBA" id="ARBA00022603"/>
    </source>
</evidence>
<dbReference type="SUPFAM" id="SSF75217">
    <property type="entry name" value="alpha/beta knot"/>
    <property type="match status" value="1"/>
</dbReference>
<dbReference type="InterPro" id="IPR004441">
    <property type="entry name" value="rRNA_MeTrfase_TrmH"/>
</dbReference>
<sequence>MKTRKPSKQAFHITIFLCNIRSAQNAGALMRTADAIGIHEVVFGGYTPGPEDRFGRARRAFIKASLGAENNVSWRHTKDCATALKTLQKIGAYLVAVEQSARAVDYKEIKLPKRHIVIILGNEVAGLPKHVLKLADAVAQIPMQGKKESLNVSVAAGIVLYRWFDH</sequence>
<evidence type="ECO:0000313" key="4">
    <source>
        <dbReference type="EMBL" id="OHA26197.1"/>
    </source>
</evidence>
<dbReference type="PANTHER" id="PTHR46429:SF1">
    <property type="entry name" value="23S RRNA (GUANOSINE-2'-O-)-METHYLTRANSFERASE RLMB"/>
    <property type="match status" value="1"/>
</dbReference>
<gene>
    <name evidence="4" type="ORF">A3C06_03680</name>
</gene>
<accession>A0A1G2MQM2</accession>
<dbReference type="InterPro" id="IPR029026">
    <property type="entry name" value="tRNA_m1G_MTases_N"/>
</dbReference>
<keyword evidence="2" id="KW-0808">Transferase</keyword>
<dbReference type="Gene3D" id="3.40.1280.10">
    <property type="match status" value="1"/>
</dbReference>
<name>A0A1G2MQM2_9BACT</name>
<reference evidence="4 5" key="1">
    <citation type="journal article" date="2016" name="Nat. Commun.">
        <title>Thousands of microbial genomes shed light on interconnected biogeochemical processes in an aquifer system.</title>
        <authorList>
            <person name="Anantharaman K."/>
            <person name="Brown C.T."/>
            <person name="Hug L.A."/>
            <person name="Sharon I."/>
            <person name="Castelle C.J."/>
            <person name="Probst A.J."/>
            <person name="Thomas B.C."/>
            <person name="Singh A."/>
            <person name="Wilkins M.J."/>
            <person name="Karaoz U."/>
            <person name="Brodie E.L."/>
            <person name="Williams K.H."/>
            <person name="Hubbard S.S."/>
            <person name="Banfield J.F."/>
        </authorList>
    </citation>
    <scope>NUCLEOTIDE SEQUENCE [LARGE SCALE GENOMIC DNA]</scope>
</reference>
<keyword evidence="1" id="KW-0489">Methyltransferase</keyword>
<dbReference type="AlphaFoldDB" id="A0A1G2MQM2"/>